<gene>
    <name evidence="1" type="ORF">B0H16DRAFT_1699363</name>
</gene>
<proteinExistence type="predicted"/>
<dbReference type="EMBL" id="JARKIB010000222">
    <property type="protein sequence ID" value="KAJ7722180.1"/>
    <property type="molecule type" value="Genomic_DNA"/>
</dbReference>
<comment type="caution">
    <text evidence="1">The sequence shown here is derived from an EMBL/GenBank/DDBJ whole genome shotgun (WGS) entry which is preliminary data.</text>
</comment>
<protein>
    <submittedName>
        <fullName evidence="1">Uncharacterized protein</fullName>
    </submittedName>
</protein>
<organism evidence="1 2">
    <name type="scientific">Mycena metata</name>
    <dbReference type="NCBI Taxonomy" id="1033252"/>
    <lineage>
        <taxon>Eukaryota</taxon>
        <taxon>Fungi</taxon>
        <taxon>Dikarya</taxon>
        <taxon>Basidiomycota</taxon>
        <taxon>Agaricomycotina</taxon>
        <taxon>Agaricomycetes</taxon>
        <taxon>Agaricomycetidae</taxon>
        <taxon>Agaricales</taxon>
        <taxon>Marasmiineae</taxon>
        <taxon>Mycenaceae</taxon>
        <taxon>Mycena</taxon>
    </lineage>
</organism>
<accession>A0AAD7HKL6</accession>
<evidence type="ECO:0000313" key="2">
    <source>
        <dbReference type="Proteomes" id="UP001215598"/>
    </source>
</evidence>
<name>A0AAD7HKL6_9AGAR</name>
<sequence length="381" mass="43462">MREKRNAPSERRGWTIESEMVVEEKRSWRCRITRPVFPASFPPPRRLASRRFPTKTTRMELRLSSLRLPYVASVRLADPSTRLLLELAGIWHAATRLESPRSFQTQNLVPSSAVLAIWRVYSFGAFVPFCGQLWGNWFGGGWRENGNSDPNCDNALWAFTMFVSALPIRFREVSNLPSNSRDGRLILGSCMSRCWPGNVAMPSCRPHTQSPCVIPRNEWDSVSPGCPQDAVRADGQEDQKWHVNSTTQRAASPFEQCIRMGYTYANGNKPTILWCGTIGAICTCLVASRAVFLVFRTFVGNHLERYPTFRLKRYRNINFENLYNFAWNGSLAQRNIFGLFKIGRNTLSEVGEVPQGAIKPSKPLILRRSRQRRGSEGQRRI</sequence>
<reference evidence="1" key="1">
    <citation type="submission" date="2023-03" db="EMBL/GenBank/DDBJ databases">
        <title>Massive genome expansion in bonnet fungi (Mycena s.s.) driven by repeated elements and novel gene families across ecological guilds.</title>
        <authorList>
            <consortium name="Lawrence Berkeley National Laboratory"/>
            <person name="Harder C.B."/>
            <person name="Miyauchi S."/>
            <person name="Viragh M."/>
            <person name="Kuo A."/>
            <person name="Thoen E."/>
            <person name="Andreopoulos B."/>
            <person name="Lu D."/>
            <person name="Skrede I."/>
            <person name="Drula E."/>
            <person name="Henrissat B."/>
            <person name="Morin E."/>
            <person name="Kohler A."/>
            <person name="Barry K."/>
            <person name="LaButti K."/>
            <person name="Morin E."/>
            <person name="Salamov A."/>
            <person name="Lipzen A."/>
            <person name="Mereny Z."/>
            <person name="Hegedus B."/>
            <person name="Baldrian P."/>
            <person name="Stursova M."/>
            <person name="Weitz H."/>
            <person name="Taylor A."/>
            <person name="Grigoriev I.V."/>
            <person name="Nagy L.G."/>
            <person name="Martin F."/>
            <person name="Kauserud H."/>
        </authorList>
    </citation>
    <scope>NUCLEOTIDE SEQUENCE</scope>
    <source>
        <strain evidence="1">CBHHK182m</strain>
    </source>
</reference>
<keyword evidence="2" id="KW-1185">Reference proteome</keyword>
<evidence type="ECO:0000313" key="1">
    <source>
        <dbReference type="EMBL" id="KAJ7722180.1"/>
    </source>
</evidence>
<dbReference type="Proteomes" id="UP001215598">
    <property type="component" value="Unassembled WGS sequence"/>
</dbReference>
<dbReference type="AlphaFoldDB" id="A0AAD7HKL6"/>